<comment type="caution">
    <text evidence="1">The sequence shown here is derived from an EMBL/GenBank/DDBJ whole genome shotgun (WGS) entry which is preliminary data.</text>
</comment>
<organism evidence="1 2">
    <name type="scientific">Izhakiella australiensis</name>
    <dbReference type="NCBI Taxonomy" id="1926881"/>
    <lineage>
        <taxon>Bacteria</taxon>
        <taxon>Pseudomonadati</taxon>
        <taxon>Pseudomonadota</taxon>
        <taxon>Gammaproteobacteria</taxon>
        <taxon>Enterobacterales</taxon>
        <taxon>Erwiniaceae</taxon>
        <taxon>Izhakiella</taxon>
    </lineage>
</organism>
<protein>
    <submittedName>
        <fullName evidence="1">Uncharacterized protein</fullName>
    </submittedName>
</protein>
<dbReference type="STRING" id="1926881.BTJ39_12500"/>
<evidence type="ECO:0000313" key="1">
    <source>
        <dbReference type="EMBL" id="OON39474.1"/>
    </source>
</evidence>
<dbReference type="Proteomes" id="UP000190667">
    <property type="component" value="Unassembled WGS sequence"/>
</dbReference>
<accession>A0A1S8YK99</accession>
<gene>
    <name evidence="1" type="ORF">BTJ39_12500</name>
</gene>
<keyword evidence="2" id="KW-1185">Reference proteome</keyword>
<dbReference type="EMBL" id="MRUL01000008">
    <property type="protein sequence ID" value="OON39474.1"/>
    <property type="molecule type" value="Genomic_DNA"/>
</dbReference>
<name>A0A1S8YK99_9GAMM</name>
<sequence>MRGNLKWELYEETLPPEAAPDAIRVDTHGCFFGQAVLSLFSSSPGPLVFSLTIDNALTDLFL</sequence>
<dbReference type="AlphaFoldDB" id="A0A1S8YK99"/>
<proteinExistence type="predicted"/>
<evidence type="ECO:0000313" key="2">
    <source>
        <dbReference type="Proteomes" id="UP000190667"/>
    </source>
</evidence>
<reference evidence="1 2" key="1">
    <citation type="submission" date="2016-12" db="EMBL/GenBank/DDBJ databases">
        <title>Izhakiella australiana sp. nov. of genus Izhakiella isolated from Australian desert.</title>
        <authorList>
            <person name="Ji M."/>
        </authorList>
    </citation>
    <scope>NUCLEOTIDE SEQUENCE [LARGE SCALE GENOMIC DNA]</scope>
    <source>
        <strain evidence="1 2">D4N98</strain>
    </source>
</reference>